<evidence type="ECO:0000313" key="9">
    <source>
        <dbReference type="EMBL" id="QEV18974.1"/>
    </source>
</evidence>
<evidence type="ECO:0000256" key="1">
    <source>
        <dbReference type="ARBA" id="ARBA00004613"/>
    </source>
</evidence>
<feature type="domain" description="Subtilisin inhibitor" evidence="8">
    <location>
        <begin position="36"/>
        <end position="116"/>
    </location>
</feature>
<organism evidence="9 10">
    <name type="scientific">Streptomyces alboniger</name>
    <dbReference type="NCBI Taxonomy" id="132473"/>
    <lineage>
        <taxon>Bacteria</taxon>
        <taxon>Bacillati</taxon>
        <taxon>Actinomycetota</taxon>
        <taxon>Actinomycetes</taxon>
        <taxon>Kitasatosporales</taxon>
        <taxon>Streptomycetaceae</taxon>
        <taxon>Streptomyces</taxon>
        <taxon>Streptomyces aurantiacus group</taxon>
    </lineage>
</organism>
<dbReference type="InterPro" id="IPR023549">
    <property type="entry name" value="Subtilisin_inhibitor"/>
</dbReference>
<dbReference type="Proteomes" id="UP000326553">
    <property type="component" value="Chromosome"/>
</dbReference>
<comment type="subcellular location">
    <subcellularLocation>
        <location evidence="1">Secreted</location>
    </subcellularLocation>
</comment>
<gene>
    <name evidence="9" type="ORF">CP975_17115</name>
</gene>
<evidence type="ECO:0000256" key="5">
    <source>
        <dbReference type="ARBA" id="ARBA00022900"/>
    </source>
</evidence>
<dbReference type="EMBL" id="CP023695">
    <property type="protein sequence ID" value="QEV18974.1"/>
    <property type="molecule type" value="Genomic_DNA"/>
</dbReference>
<evidence type="ECO:0000256" key="3">
    <source>
        <dbReference type="ARBA" id="ARBA00022525"/>
    </source>
</evidence>
<sequence length="139" mass="14602">MLRRLVLTAAASAAALSAAPFTAHAVTPAETPTDRLTITVSDSGGDGEGTYELTCHPTGGTHPAKEKACARLDEITVYGKDTFAPVPDDAMCTMQYGGPATAHITGTWQGRPVDARYSRGNGCEISRWNNLAPVLPRTS</sequence>
<dbReference type="AlphaFoldDB" id="A0A5J6HKF0"/>
<dbReference type="RefSeq" id="WP_055535885.1">
    <property type="nucleotide sequence ID" value="NZ_CP023695.1"/>
</dbReference>
<reference evidence="9 10" key="1">
    <citation type="submission" date="2017-09" db="EMBL/GenBank/DDBJ databases">
        <authorList>
            <person name="Lee N."/>
            <person name="Cho B.-K."/>
        </authorList>
    </citation>
    <scope>NUCLEOTIDE SEQUENCE [LARGE SCALE GENOMIC DNA]</scope>
    <source>
        <strain evidence="9 10">ATCC 12461</strain>
    </source>
</reference>
<evidence type="ECO:0000259" key="8">
    <source>
        <dbReference type="Pfam" id="PF00720"/>
    </source>
</evidence>
<keyword evidence="10" id="KW-1185">Reference proteome</keyword>
<evidence type="ECO:0000256" key="2">
    <source>
        <dbReference type="ARBA" id="ARBA00010472"/>
    </source>
</evidence>
<keyword evidence="7" id="KW-0732">Signal</keyword>
<keyword evidence="3" id="KW-0964">Secreted</keyword>
<dbReference type="InterPro" id="IPR036819">
    <property type="entry name" value="Subtilisin_inhibitor-like_sf"/>
</dbReference>
<proteinExistence type="inferred from homology"/>
<name>A0A5J6HKF0_STRAD</name>
<evidence type="ECO:0000256" key="4">
    <source>
        <dbReference type="ARBA" id="ARBA00022690"/>
    </source>
</evidence>
<dbReference type="SUPFAM" id="SSF55399">
    <property type="entry name" value="Subtilisin inhibitor"/>
    <property type="match status" value="1"/>
</dbReference>
<keyword evidence="4" id="KW-0646">Protease inhibitor</keyword>
<dbReference type="Pfam" id="PF00720">
    <property type="entry name" value="SSI"/>
    <property type="match status" value="1"/>
</dbReference>
<dbReference type="OrthoDB" id="3427327at2"/>
<feature type="signal peptide" evidence="7">
    <location>
        <begin position="1"/>
        <end position="25"/>
    </location>
</feature>
<protein>
    <recommendedName>
        <fullName evidence="8">Subtilisin inhibitor domain-containing protein</fullName>
    </recommendedName>
</protein>
<dbReference type="PROSITE" id="PS00999">
    <property type="entry name" value="SSI"/>
    <property type="match status" value="1"/>
</dbReference>
<accession>A0A5J6HKF0</accession>
<comment type="similarity">
    <text evidence="2">Belongs to the protease inhibitor I16 (SSI) family.</text>
</comment>
<evidence type="ECO:0000256" key="7">
    <source>
        <dbReference type="SAM" id="SignalP"/>
    </source>
</evidence>
<dbReference type="GO" id="GO:0005576">
    <property type="term" value="C:extracellular region"/>
    <property type="evidence" value="ECO:0007669"/>
    <property type="project" value="UniProtKB-SubCell"/>
</dbReference>
<evidence type="ECO:0000256" key="6">
    <source>
        <dbReference type="ARBA" id="ARBA00023157"/>
    </source>
</evidence>
<evidence type="ECO:0000313" key="10">
    <source>
        <dbReference type="Proteomes" id="UP000326553"/>
    </source>
</evidence>
<keyword evidence="5" id="KW-0722">Serine protease inhibitor</keyword>
<dbReference type="InterPro" id="IPR020054">
    <property type="entry name" value="Prot_inh_SSI_I16_CS"/>
</dbReference>
<feature type="chain" id="PRO_5023893168" description="Subtilisin inhibitor domain-containing protein" evidence="7">
    <location>
        <begin position="26"/>
        <end position="139"/>
    </location>
</feature>
<keyword evidence="6" id="KW-1015">Disulfide bond</keyword>
<dbReference type="Gene3D" id="3.30.350.10">
    <property type="entry name" value="Subtilisin inhibitor-like"/>
    <property type="match status" value="1"/>
</dbReference>
<dbReference type="GO" id="GO:0004867">
    <property type="term" value="F:serine-type endopeptidase inhibitor activity"/>
    <property type="evidence" value="ECO:0007669"/>
    <property type="project" value="UniProtKB-KW"/>
</dbReference>
<dbReference type="KEGG" id="salw:CP975_17115"/>